<evidence type="ECO:0000313" key="2">
    <source>
        <dbReference type="Proteomes" id="UP001367508"/>
    </source>
</evidence>
<organism evidence="1 2">
    <name type="scientific">Canavalia gladiata</name>
    <name type="common">Sword bean</name>
    <name type="synonym">Dolichos gladiatus</name>
    <dbReference type="NCBI Taxonomy" id="3824"/>
    <lineage>
        <taxon>Eukaryota</taxon>
        <taxon>Viridiplantae</taxon>
        <taxon>Streptophyta</taxon>
        <taxon>Embryophyta</taxon>
        <taxon>Tracheophyta</taxon>
        <taxon>Spermatophyta</taxon>
        <taxon>Magnoliopsida</taxon>
        <taxon>eudicotyledons</taxon>
        <taxon>Gunneridae</taxon>
        <taxon>Pentapetalae</taxon>
        <taxon>rosids</taxon>
        <taxon>fabids</taxon>
        <taxon>Fabales</taxon>
        <taxon>Fabaceae</taxon>
        <taxon>Papilionoideae</taxon>
        <taxon>50 kb inversion clade</taxon>
        <taxon>NPAAA clade</taxon>
        <taxon>indigoferoid/millettioid clade</taxon>
        <taxon>Phaseoleae</taxon>
        <taxon>Canavalia</taxon>
    </lineage>
</organism>
<gene>
    <name evidence="1" type="ORF">VNO77_01381</name>
</gene>
<protein>
    <submittedName>
        <fullName evidence="1">Uncharacterized protein</fullName>
    </submittedName>
</protein>
<name>A0AAN9R573_CANGL</name>
<reference evidence="1 2" key="1">
    <citation type="submission" date="2024-01" db="EMBL/GenBank/DDBJ databases">
        <title>The genomes of 5 underutilized Papilionoideae crops provide insights into root nodulation and disease resistanc.</title>
        <authorList>
            <person name="Jiang F."/>
        </authorList>
    </citation>
    <scope>NUCLEOTIDE SEQUENCE [LARGE SCALE GENOMIC DNA]</scope>
    <source>
        <strain evidence="1">LVBAO_FW01</strain>
        <tissue evidence="1">Leaves</tissue>
    </source>
</reference>
<evidence type="ECO:0000313" key="1">
    <source>
        <dbReference type="EMBL" id="KAK7359421.1"/>
    </source>
</evidence>
<comment type="caution">
    <text evidence="1">The sequence shown here is derived from an EMBL/GenBank/DDBJ whole genome shotgun (WGS) entry which is preliminary data.</text>
</comment>
<dbReference type="AlphaFoldDB" id="A0AAN9R573"/>
<sequence>MSLNSCLSTSEIHLSDLELQMNTIYCLLQFFLGKLPRILCLKQSSFEEFDIFENADDLHCRTVGCSNSCVDCVDVLS</sequence>
<accession>A0AAN9R573</accession>
<proteinExistence type="predicted"/>
<keyword evidence="2" id="KW-1185">Reference proteome</keyword>
<dbReference type="EMBL" id="JAYMYQ010000001">
    <property type="protein sequence ID" value="KAK7359421.1"/>
    <property type="molecule type" value="Genomic_DNA"/>
</dbReference>
<dbReference type="Proteomes" id="UP001367508">
    <property type="component" value="Unassembled WGS sequence"/>
</dbReference>